<dbReference type="AlphaFoldDB" id="A0A4U0UFK4"/>
<sequence length="244" mass="26873">MYTRLQDPAFTKLKLCIDFASLKHACPRGIYISPVSEEPLTWAGVVFHPAHSSPPHIVEVLQYLRVAFDTEALLDSLPLDAAANSGAWHAWKSHRAKSMPRSASPVTRPSRGISEASREQTLSSRNQQPGGARRPGEWNWQGVWEDRVRKSIIASNSEPVLFGAEGNDVPGSGSSQSYTRLGLSAWQYFSCSALEVTSPSPKISTRAGSASSSIYGTSQAKAMANKEVRQLYFDKLIYTYPDQR</sequence>
<gene>
    <name evidence="2" type="ORF">B0A50_00319</name>
</gene>
<organism evidence="2 3">
    <name type="scientific">Salinomyces thailandicus</name>
    <dbReference type="NCBI Taxonomy" id="706561"/>
    <lineage>
        <taxon>Eukaryota</taxon>
        <taxon>Fungi</taxon>
        <taxon>Dikarya</taxon>
        <taxon>Ascomycota</taxon>
        <taxon>Pezizomycotina</taxon>
        <taxon>Dothideomycetes</taxon>
        <taxon>Dothideomycetidae</taxon>
        <taxon>Mycosphaerellales</taxon>
        <taxon>Teratosphaeriaceae</taxon>
        <taxon>Salinomyces</taxon>
    </lineage>
</organism>
<proteinExistence type="predicted"/>
<protein>
    <submittedName>
        <fullName evidence="2">Uncharacterized protein</fullName>
    </submittedName>
</protein>
<reference evidence="2 3" key="1">
    <citation type="submission" date="2017-03" db="EMBL/GenBank/DDBJ databases">
        <title>Genomes of endolithic fungi from Antarctica.</title>
        <authorList>
            <person name="Coleine C."/>
            <person name="Masonjones S."/>
            <person name="Stajich J.E."/>
        </authorList>
    </citation>
    <scope>NUCLEOTIDE SEQUENCE [LARGE SCALE GENOMIC DNA]</scope>
    <source>
        <strain evidence="2 3">CCFEE 6315</strain>
    </source>
</reference>
<dbReference type="EMBL" id="NAJL01000001">
    <property type="protein sequence ID" value="TKA34338.1"/>
    <property type="molecule type" value="Genomic_DNA"/>
</dbReference>
<feature type="compositionally biased region" description="Polar residues" evidence="1">
    <location>
        <begin position="119"/>
        <end position="129"/>
    </location>
</feature>
<evidence type="ECO:0000313" key="3">
    <source>
        <dbReference type="Proteomes" id="UP000308549"/>
    </source>
</evidence>
<evidence type="ECO:0000313" key="2">
    <source>
        <dbReference type="EMBL" id="TKA34338.1"/>
    </source>
</evidence>
<comment type="caution">
    <text evidence="2">The sequence shown here is derived from an EMBL/GenBank/DDBJ whole genome shotgun (WGS) entry which is preliminary data.</text>
</comment>
<feature type="region of interest" description="Disordered" evidence="1">
    <location>
        <begin position="94"/>
        <end position="139"/>
    </location>
</feature>
<evidence type="ECO:0000256" key="1">
    <source>
        <dbReference type="SAM" id="MobiDB-lite"/>
    </source>
</evidence>
<accession>A0A4U0UFK4</accession>
<dbReference type="OrthoDB" id="5596422at2759"/>
<keyword evidence="3" id="KW-1185">Reference proteome</keyword>
<name>A0A4U0UFK4_9PEZI</name>
<dbReference type="Proteomes" id="UP000308549">
    <property type="component" value="Unassembled WGS sequence"/>
</dbReference>